<dbReference type="Gene3D" id="3.40.50.12370">
    <property type="match status" value="1"/>
</dbReference>
<dbReference type="InterPro" id="IPR006016">
    <property type="entry name" value="UspA"/>
</dbReference>
<protein>
    <submittedName>
        <fullName evidence="6">Universal stress protein UspE</fullName>
    </submittedName>
</protein>
<keyword evidence="3" id="KW-0963">Cytoplasm</keyword>
<dbReference type="RefSeq" id="WP_131256971.1">
    <property type="nucleotide sequence ID" value="NZ_JBHSUS010000001.1"/>
</dbReference>
<feature type="domain" description="UspA" evidence="5">
    <location>
        <begin position="4"/>
        <end position="145"/>
    </location>
</feature>
<evidence type="ECO:0000259" key="5">
    <source>
        <dbReference type="Pfam" id="PF00582"/>
    </source>
</evidence>
<evidence type="ECO:0000313" key="6">
    <source>
        <dbReference type="EMBL" id="MFC6440086.1"/>
    </source>
</evidence>
<organism evidence="6 7">
    <name type="scientific">Pseudobowmanella zhangzhouensis</name>
    <dbReference type="NCBI Taxonomy" id="1537679"/>
    <lineage>
        <taxon>Bacteria</taxon>
        <taxon>Pseudomonadati</taxon>
        <taxon>Pseudomonadota</taxon>
        <taxon>Gammaproteobacteria</taxon>
        <taxon>Alteromonadales</taxon>
        <taxon>Alteromonadaceae</taxon>
    </lineage>
</organism>
<sequence>MIPYKKLLAVIDPTQQDQKALSRALEIAEKNHASVTALLTIYDISYEMTGMLSIEEREILRQSVLNSRSEWLEELIAERFAGSEVAMKVVWHNRPYESIIHEVIEGHYDLVVKGTHQHNILKSVIFTPTDWHLIRKSPSAVLLVKEHEWPQGGQILAAVNQGTEDEAHRDLNQRIAATAKAFGSSLKADIHLVNAFPATPVNIAIEIPEFDPHDYNQSVRSYHNTTMQEFAKVSGIAEQNCHVEEGMPEDVIPTMAKKLDAELVIIGTVGRTGISAALIGNTAEHIIDALDCDVLTIKPHDFRSPLQPK</sequence>
<evidence type="ECO:0000256" key="3">
    <source>
        <dbReference type="ARBA" id="ARBA00022490"/>
    </source>
</evidence>
<dbReference type="InterPro" id="IPR006015">
    <property type="entry name" value="Universal_stress_UspA"/>
</dbReference>
<name>A0ABW1XIP3_9ALTE</name>
<dbReference type="SUPFAM" id="SSF52402">
    <property type="entry name" value="Adenine nucleotide alpha hydrolases-like"/>
    <property type="match status" value="2"/>
</dbReference>
<evidence type="ECO:0000256" key="4">
    <source>
        <dbReference type="ARBA" id="ARBA00037131"/>
    </source>
</evidence>
<evidence type="ECO:0000256" key="2">
    <source>
        <dbReference type="ARBA" id="ARBA00008791"/>
    </source>
</evidence>
<dbReference type="PANTHER" id="PTHR47892">
    <property type="entry name" value="UNIVERSAL STRESS PROTEIN E"/>
    <property type="match status" value="1"/>
</dbReference>
<dbReference type="PRINTS" id="PR01438">
    <property type="entry name" value="UNVRSLSTRESS"/>
</dbReference>
<feature type="domain" description="UspA" evidence="5">
    <location>
        <begin position="174"/>
        <end position="298"/>
    </location>
</feature>
<dbReference type="PANTHER" id="PTHR47892:SF1">
    <property type="entry name" value="UNIVERSAL STRESS PROTEIN E"/>
    <property type="match status" value="1"/>
</dbReference>
<reference evidence="7" key="1">
    <citation type="journal article" date="2019" name="Int. J. Syst. Evol. Microbiol.">
        <title>The Global Catalogue of Microorganisms (GCM) 10K type strain sequencing project: providing services to taxonomists for standard genome sequencing and annotation.</title>
        <authorList>
            <consortium name="The Broad Institute Genomics Platform"/>
            <consortium name="The Broad Institute Genome Sequencing Center for Infectious Disease"/>
            <person name="Wu L."/>
            <person name="Ma J."/>
        </authorList>
    </citation>
    <scope>NUCLEOTIDE SEQUENCE [LARGE SCALE GENOMIC DNA]</scope>
    <source>
        <strain evidence="7">CGMCC 1.16031</strain>
    </source>
</reference>
<evidence type="ECO:0000256" key="1">
    <source>
        <dbReference type="ARBA" id="ARBA00004496"/>
    </source>
</evidence>
<evidence type="ECO:0000313" key="7">
    <source>
        <dbReference type="Proteomes" id="UP001596364"/>
    </source>
</evidence>
<proteinExistence type="inferred from homology"/>
<dbReference type="Proteomes" id="UP001596364">
    <property type="component" value="Unassembled WGS sequence"/>
</dbReference>
<dbReference type="NCBIfam" id="NF008380">
    <property type="entry name" value="PRK11175.1"/>
    <property type="match status" value="1"/>
</dbReference>
<comment type="subcellular location">
    <subcellularLocation>
        <location evidence="1">Cytoplasm</location>
    </subcellularLocation>
</comment>
<gene>
    <name evidence="6" type="primary">uspE</name>
    <name evidence="6" type="ORF">ACFP85_08005</name>
</gene>
<dbReference type="EMBL" id="JBHSUS010000001">
    <property type="protein sequence ID" value="MFC6440086.1"/>
    <property type="molecule type" value="Genomic_DNA"/>
</dbReference>
<dbReference type="CDD" id="cd23660">
    <property type="entry name" value="USP-E_repeat2"/>
    <property type="match status" value="1"/>
</dbReference>
<dbReference type="Pfam" id="PF00582">
    <property type="entry name" value="Usp"/>
    <property type="match status" value="2"/>
</dbReference>
<comment type="function">
    <text evidence="4">Required for resistance to DNA-damaging agents.</text>
</comment>
<comment type="similarity">
    <text evidence="2">Belongs to the universal stress protein A family.</text>
</comment>
<keyword evidence="7" id="KW-1185">Reference proteome</keyword>
<accession>A0ABW1XIP3</accession>
<comment type="caution">
    <text evidence="6">The sequence shown here is derived from an EMBL/GenBank/DDBJ whole genome shotgun (WGS) entry which is preliminary data.</text>
</comment>